<dbReference type="EMBL" id="NESQ01000190">
    <property type="protein sequence ID" value="PUU76406.1"/>
    <property type="molecule type" value="Genomic_DNA"/>
</dbReference>
<dbReference type="InterPro" id="IPR044880">
    <property type="entry name" value="NCX_ion-bd_dom_sf"/>
</dbReference>
<feature type="transmembrane region" description="Helical" evidence="8">
    <location>
        <begin position="740"/>
        <end position="758"/>
    </location>
</feature>
<comment type="subcellular location">
    <subcellularLocation>
        <location evidence="1">Membrane</location>
        <topology evidence="1">Multi-pass membrane protein</topology>
    </subcellularLocation>
</comment>
<gene>
    <name evidence="11" type="ORF">B9Z19DRAFT_1115911</name>
</gene>
<keyword evidence="9" id="KW-0732">Signal</keyword>
<evidence type="ECO:0000256" key="5">
    <source>
        <dbReference type="ARBA" id="ARBA00022989"/>
    </source>
</evidence>
<name>A0A2T6ZLR9_TUBBO</name>
<keyword evidence="6 8" id="KW-0472">Membrane</keyword>
<evidence type="ECO:0000259" key="10">
    <source>
        <dbReference type="Pfam" id="PF01699"/>
    </source>
</evidence>
<feature type="region of interest" description="Disordered" evidence="7">
    <location>
        <begin position="321"/>
        <end position="364"/>
    </location>
</feature>
<feature type="transmembrane region" description="Helical" evidence="8">
    <location>
        <begin position="683"/>
        <end position="702"/>
    </location>
</feature>
<feature type="domain" description="Sodium/calcium exchanger membrane region" evidence="10">
    <location>
        <begin position="124"/>
        <end position="262"/>
    </location>
</feature>
<reference evidence="11 12" key="1">
    <citation type="submission" date="2017-04" db="EMBL/GenBank/DDBJ databases">
        <title>Draft genome sequence of Tuber borchii Vittad., a whitish edible truffle.</title>
        <authorList>
            <consortium name="DOE Joint Genome Institute"/>
            <person name="Murat C."/>
            <person name="Kuo A."/>
            <person name="Barry K.W."/>
            <person name="Clum A."/>
            <person name="Dockter R.B."/>
            <person name="Fauchery L."/>
            <person name="Iotti M."/>
            <person name="Kohler A."/>
            <person name="Labutti K."/>
            <person name="Lindquist E.A."/>
            <person name="Lipzen A."/>
            <person name="Ohm R.A."/>
            <person name="Wang M."/>
            <person name="Grigoriev I.V."/>
            <person name="Zambonelli A."/>
            <person name="Martin F.M."/>
        </authorList>
    </citation>
    <scope>NUCLEOTIDE SEQUENCE [LARGE SCALE GENOMIC DNA]</scope>
    <source>
        <strain evidence="11 12">Tbo3840</strain>
    </source>
</reference>
<dbReference type="GO" id="GO:0016020">
    <property type="term" value="C:membrane"/>
    <property type="evidence" value="ECO:0007669"/>
    <property type="project" value="UniProtKB-SubCell"/>
</dbReference>
<dbReference type="OrthoDB" id="407410at2759"/>
<feature type="transmembrane region" description="Helical" evidence="8">
    <location>
        <begin position="850"/>
        <end position="869"/>
    </location>
</feature>
<dbReference type="InterPro" id="IPR051359">
    <property type="entry name" value="CaCA_antiporter"/>
</dbReference>
<feature type="domain" description="Sodium/calcium exchanger membrane region" evidence="10">
    <location>
        <begin position="744"/>
        <end position="897"/>
    </location>
</feature>
<evidence type="ECO:0000256" key="3">
    <source>
        <dbReference type="ARBA" id="ARBA00022448"/>
    </source>
</evidence>
<evidence type="ECO:0000313" key="12">
    <source>
        <dbReference type="Proteomes" id="UP000244722"/>
    </source>
</evidence>
<dbReference type="PANTHER" id="PTHR12266">
    <property type="entry name" value="NA+/CA2+ K+ INDEPENDENT EXCHANGER"/>
    <property type="match status" value="1"/>
</dbReference>
<evidence type="ECO:0000256" key="8">
    <source>
        <dbReference type="SAM" id="Phobius"/>
    </source>
</evidence>
<evidence type="ECO:0000256" key="4">
    <source>
        <dbReference type="ARBA" id="ARBA00022692"/>
    </source>
</evidence>
<feature type="signal peptide" evidence="9">
    <location>
        <begin position="1"/>
        <end position="31"/>
    </location>
</feature>
<feature type="chain" id="PRO_5015673751" evidence="9">
    <location>
        <begin position="32"/>
        <end position="914"/>
    </location>
</feature>
<dbReference type="GO" id="GO:0008324">
    <property type="term" value="F:monoatomic cation transmembrane transporter activity"/>
    <property type="evidence" value="ECO:0007669"/>
    <property type="project" value="TreeGrafter"/>
</dbReference>
<keyword evidence="4 8" id="KW-0812">Transmembrane</keyword>
<feature type="compositionally biased region" description="Polar residues" evidence="7">
    <location>
        <begin position="501"/>
        <end position="545"/>
    </location>
</feature>
<feature type="transmembrane region" description="Helical" evidence="8">
    <location>
        <begin position="764"/>
        <end position="786"/>
    </location>
</feature>
<feature type="transmembrane region" description="Helical" evidence="8">
    <location>
        <begin position="806"/>
        <end position="830"/>
    </location>
</feature>
<evidence type="ECO:0000256" key="9">
    <source>
        <dbReference type="SAM" id="SignalP"/>
    </source>
</evidence>
<feature type="transmembrane region" description="Helical" evidence="8">
    <location>
        <begin position="113"/>
        <end position="135"/>
    </location>
</feature>
<dbReference type="PANTHER" id="PTHR12266:SF0">
    <property type="entry name" value="MITOCHONDRIAL SODIUM_CALCIUM EXCHANGER PROTEIN"/>
    <property type="match status" value="1"/>
</dbReference>
<feature type="region of interest" description="Disordered" evidence="7">
    <location>
        <begin position="492"/>
        <end position="567"/>
    </location>
</feature>
<sequence>MTCLNSTSRLSVILPVLFFLLLNFAVPDVTAKRVHRQQALDSSHSISPKHLSGPSFFESASSPDGSIVGARDMECRRVHEFKDKCKFVKENCEDEEVGYFDYLGLYYCRLEKFPVVSLMIMAGWLVMLFTTLGIAASDFFCINLSTIANILGMSESMAGVTFLAFGNGSPDVFSTFAAMKINSGSLAVGELIGAASFIAAVVAGSMAIVRPFRVGRRSFVRDVCFFIVAVLFGIFFLADGKIQTWECIVMVMFYCFYVCFVVAWHWASQSRKRRRRKERSAREHYAAPEEEETIDDDDEDGGVGETTGLLDSTHDFRALERGESEDNDEEEQEQQAYAELSNSMRITRPPMERHTTPATPHGIRPSLVGALEFRAVLSSLEKNKNLQGSPIHLRRYSDGPFLSLNTSSFSAPGSLVVPGNFGDRHSPEDDPVADPNIGRSRGLSVNDSARANVDHGYFSRSANDSSQASTTQPTPLSSQFILTIDGTSLTRAKTPDFLAPPSSTGHSRGSKYSSTYSEPTSPLSQASSNSLHVDSGSDSGSQRFTESPRLFSSPPVSPPPSIRLPPPSVDSATLGALSTGANWKVLKYWPYHILPPPQILFGTLFPTLRGFKGKSLMEKCLGFIALPRGSQTNDKTPTVVLEPESPASTITGGDLISINGASGSPRHGVSASDGIGPKEWNRWLVSIQCITAPVFMVVMFLADDEVPLLKPILYALLGGLIALALLLALTTPERAPRWRYLLCFAGFAVAIGWISAIANEVVGVLKAFGVIFDISDAILGLTIFAIGNSLGDLVADITVARLGFPVMALSACFGGPMLNILLGIGISGLYMTTISHSHPDADYYPIEVSSTLIISAATLLITLVFLLVAVPLNRWMMTRQIGFTLIGLWVVSTVINLAVELTGLGSKWGGKIAV</sequence>
<feature type="transmembrane region" description="Helical" evidence="8">
    <location>
        <begin position="708"/>
        <end position="728"/>
    </location>
</feature>
<feature type="transmembrane region" description="Helical" evidence="8">
    <location>
        <begin position="186"/>
        <end position="207"/>
    </location>
</feature>
<keyword evidence="5 8" id="KW-1133">Transmembrane helix</keyword>
<feature type="region of interest" description="Disordered" evidence="7">
    <location>
        <begin position="277"/>
        <end position="309"/>
    </location>
</feature>
<organism evidence="11 12">
    <name type="scientific">Tuber borchii</name>
    <name type="common">White truffle</name>
    <dbReference type="NCBI Taxonomy" id="42251"/>
    <lineage>
        <taxon>Eukaryota</taxon>
        <taxon>Fungi</taxon>
        <taxon>Dikarya</taxon>
        <taxon>Ascomycota</taxon>
        <taxon>Pezizomycotina</taxon>
        <taxon>Pezizomycetes</taxon>
        <taxon>Pezizales</taxon>
        <taxon>Tuberaceae</taxon>
        <taxon>Tuber</taxon>
    </lineage>
</organism>
<proteinExistence type="inferred from homology"/>
<dbReference type="Pfam" id="PF01699">
    <property type="entry name" value="Na_Ca_ex"/>
    <property type="match status" value="2"/>
</dbReference>
<evidence type="ECO:0000256" key="7">
    <source>
        <dbReference type="SAM" id="MobiDB-lite"/>
    </source>
</evidence>
<dbReference type="Proteomes" id="UP000244722">
    <property type="component" value="Unassembled WGS sequence"/>
</dbReference>
<feature type="region of interest" description="Disordered" evidence="7">
    <location>
        <begin position="419"/>
        <end position="478"/>
    </location>
</feature>
<evidence type="ECO:0000256" key="6">
    <source>
        <dbReference type="ARBA" id="ARBA00023136"/>
    </source>
</evidence>
<feature type="compositionally biased region" description="Acidic residues" evidence="7">
    <location>
        <begin position="288"/>
        <end position="302"/>
    </location>
</feature>
<evidence type="ECO:0000313" key="11">
    <source>
        <dbReference type="EMBL" id="PUU76406.1"/>
    </source>
</evidence>
<evidence type="ECO:0000256" key="2">
    <source>
        <dbReference type="ARBA" id="ARBA00008170"/>
    </source>
</evidence>
<feature type="transmembrane region" description="Helical" evidence="8">
    <location>
        <begin position="243"/>
        <end position="267"/>
    </location>
</feature>
<feature type="transmembrane region" description="Helical" evidence="8">
    <location>
        <begin position="881"/>
        <end position="899"/>
    </location>
</feature>
<keyword evidence="12" id="KW-1185">Reference proteome</keyword>
<keyword evidence="3" id="KW-0813">Transport</keyword>
<comment type="similarity">
    <text evidence="2">Belongs to the Ca(2+):cation antiporter (CaCA) (TC 2.A.19) family.</text>
</comment>
<comment type="caution">
    <text evidence="11">The sequence shown here is derived from an EMBL/GenBank/DDBJ whole genome shotgun (WGS) entry which is preliminary data.</text>
</comment>
<feature type="compositionally biased region" description="Pro residues" evidence="7">
    <location>
        <begin position="555"/>
        <end position="567"/>
    </location>
</feature>
<feature type="transmembrane region" description="Helical" evidence="8">
    <location>
        <begin position="219"/>
        <end position="237"/>
    </location>
</feature>
<evidence type="ECO:0000256" key="1">
    <source>
        <dbReference type="ARBA" id="ARBA00004141"/>
    </source>
</evidence>
<dbReference type="GO" id="GO:0006874">
    <property type="term" value="P:intracellular calcium ion homeostasis"/>
    <property type="evidence" value="ECO:0007669"/>
    <property type="project" value="TreeGrafter"/>
</dbReference>
<accession>A0A2T6ZLR9</accession>
<dbReference type="STRING" id="42251.A0A2T6ZLR9"/>
<dbReference type="AlphaFoldDB" id="A0A2T6ZLR9"/>
<protein>
    <submittedName>
        <fullName evidence="11">Sodium/calcium exchanger protein-domain-containing protein</fullName>
    </submittedName>
</protein>
<dbReference type="InterPro" id="IPR004837">
    <property type="entry name" value="NaCa_Exmemb"/>
</dbReference>
<feature type="compositionally biased region" description="Polar residues" evidence="7">
    <location>
        <begin position="460"/>
        <end position="478"/>
    </location>
</feature>
<dbReference type="Gene3D" id="1.20.1420.30">
    <property type="entry name" value="NCX, central ion-binding region"/>
    <property type="match status" value="2"/>
</dbReference>